<proteinExistence type="predicted"/>
<organism evidence="1 2">
    <name type="scientific">Diphasiastrum complanatum</name>
    <name type="common">Issler's clubmoss</name>
    <name type="synonym">Lycopodium complanatum</name>
    <dbReference type="NCBI Taxonomy" id="34168"/>
    <lineage>
        <taxon>Eukaryota</taxon>
        <taxon>Viridiplantae</taxon>
        <taxon>Streptophyta</taxon>
        <taxon>Embryophyta</taxon>
        <taxon>Tracheophyta</taxon>
        <taxon>Lycopodiopsida</taxon>
        <taxon>Lycopodiales</taxon>
        <taxon>Lycopodiaceae</taxon>
        <taxon>Lycopodioideae</taxon>
        <taxon>Diphasiastrum</taxon>
    </lineage>
</organism>
<protein>
    <submittedName>
        <fullName evidence="1">Uncharacterized protein</fullName>
    </submittedName>
</protein>
<dbReference type="EMBL" id="CM055103">
    <property type="protein sequence ID" value="KAJ7536402.1"/>
    <property type="molecule type" value="Genomic_DNA"/>
</dbReference>
<sequence length="160" mass="17330">MKMKVETGLVKYAALLVRTGKKTPEEAKLLVQSIGRNSEPRQGQKWVDLAETDWDKLFAEADQLRRDDRAAGKEREKTRRGRTTMAGFVGTVAMVAGASIVVIIGNVASLPVLIVAGSAFAVGGLVSMSAIVNELSATFKKTDKEILAELKTLNETYGDF</sequence>
<reference evidence="2" key="1">
    <citation type="journal article" date="2024" name="Proc. Natl. Acad. Sci. U.S.A.">
        <title>Extraordinary preservation of gene collinearity over three hundred million years revealed in homosporous lycophytes.</title>
        <authorList>
            <person name="Li C."/>
            <person name="Wickell D."/>
            <person name="Kuo L.Y."/>
            <person name="Chen X."/>
            <person name="Nie B."/>
            <person name="Liao X."/>
            <person name="Peng D."/>
            <person name="Ji J."/>
            <person name="Jenkins J."/>
            <person name="Williams M."/>
            <person name="Shu S."/>
            <person name="Plott C."/>
            <person name="Barry K."/>
            <person name="Rajasekar S."/>
            <person name="Grimwood J."/>
            <person name="Han X."/>
            <person name="Sun S."/>
            <person name="Hou Z."/>
            <person name="He W."/>
            <person name="Dai G."/>
            <person name="Sun C."/>
            <person name="Schmutz J."/>
            <person name="Leebens-Mack J.H."/>
            <person name="Li F.W."/>
            <person name="Wang L."/>
        </authorList>
    </citation>
    <scope>NUCLEOTIDE SEQUENCE [LARGE SCALE GENOMIC DNA]</scope>
    <source>
        <strain evidence="2">cv. PW_Plant_1</strain>
    </source>
</reference>
<accession>A0ACC2C433</accession>
<evidence type="ECO:0000313" key="1">
    <source>
        <dbReference type="EMBL" id="KAJ7536402.1"/>
    </source>
</evidence>
<evidence type="ECO:0000313" key="2">
    <source>
        <dbReference type="Proteomes" id="UP001162992"/>
    </source>
</evidence>
<dbReference type="Proteomes" id="UP001162992">
    <property type="component" value="Chromosome 12"/>
</dbReference>
<comment type="caution">
    <text evidence="1">The sequence shown here is derived from an EMBL/GenBank/DDBJ whole genome shotgun (WGS) entry which is preliminary data.</text>
</comment>
<keyword evidence="2" id="KW-1185">Reference proteome</keyword>
<name>A0ACC2C433_DIPCM</name>
<gene>
    <name evidence="1" type="ORF">O6H91_12G068000</name>
</gene>